<dbReference type="OrthoDB" id="6269207at2759"/>
<dbReference type="Proteomes" id="UP000728185">
    <property type="component" value="Unassembled WGS sequence"/>
</dbReference>
<proteinExistence type="predicted"/>
<keyword evidence="1" id="KW-0732">Signal</keyword>
<protein>
    <submittedName>
        <fullName evidence="2">Uncharacterized protein</fullName>
    </submittedName>
</protein>
<feature type="signal peptide" evidence="1">
    <location>
        <begin position="1"/>
        <end position="20"/>
    </location>
</feature>
<evidence type="ECO:0000313" key="2">
    <source>
        <dbReference type="EMBL" id="KAA0184390.1"/>
    </source>
</evidence>
<dbReference type="AlphaFoldDB" id="A0A8E0RPW4"/>
<organism evidence="2 3">
    <name type="scientific">Fasciolopsis buskii</name>
    <dbReference type="NCBI Taxonomy" id="27845"/>
    <lineage>
        <taxon>Eukaryota</taxon>
        <taxon>Metazoa</taxon>
        <taxon>Spiralia</taxon>
        <taxon>Lophotrochozoa</taxon>
        <taxon>Platyhelminthes</taxon>
        <taxon>Trematoda</taxon>
        <taxon>Digenea</taxon>
        <taxon>Plagiorchiida</taxon>
        <taxon>Echinostomata</taxon>
        <taxon>Echinostomatoidea</taxon>
        <taxon>Fasciolidae</taxon>
        <taxon>Fasciolopsis</taxon>
    </lineage>
</organism>
<dbReference type="EMBL" id="LUCM01011134">
    <property type="protein sequence ID" value="KAA0184390.1"/>
    <property type="molecule type" value="Genomic_DNA"/>
</dbReference>
<comment type="caution">
    <text evidence="2">The sequence shown here is derived from an EMBL/GenBank/DDBJ whole genome shotgun (WGS) entry which is preliminary data.</text>
</comment>
<reference evidence="2" key="1">
    <citation type="submission" date="2019-05" db="EMBL/GenBank/DDBJ databases">
        <title>Annotation for the trematode Fasciolopsis buski.</title>
        <authorList>
            <person name="Choi Y.-J."/>
        </authorList>
    </citation>
    <scope>NUCLEOTIDE SEQUENCE</scope>
    <source>
        <strain evidence="2">HT</strain>
        <tissue evidence="2">Whole worm</tissue>
    </source>
</reference>
<gene>
    <name evidence="2" type="ORF">FBUS_07612</name>
</gene>
<sequence length="406" mass="45639">MFNRTVQYFFCLTFPSFSSALTFESSAYEDSNIPDGCQRSYRACVDRWISMTHLYRLLGQYLDVNPKCVKLIVTLTPCVEPSDVELSVSVLDLTNQLNPATANSLTASTPLWPEPLKILCRLNWTVEQVIEMASTMLKLMYGLEIPRRRLCLRKCSLPERSPGPWLDPTSQLCSFRNPHQGVLLQLLDDNMPLSSMSVPAVGSLSSIPSSCASLPGVFLFFRRWYPSTLSFALSLFEVFIPLGSDRLDYWYAVVQQICQVHHIAPDNFRFTACKFPGRLHCLSMESATASPSDECRIWIAVPSPDLERLLPGNGQIVYFKDADEPCKILTPEELQSYRAGSLRELPSQDKSTEMPALTYGPTLPPSYSDLTSSFGPTSVKRTYEQPLRIYTAEDHPATGRTVNKLT</sequence>
<keyword evidence="3" id="KW-1185">Reference proteome</keyword>
<name>A0A8E0RPW4_9TREM</name>
<feature type="chain" id="PRO_5034904185" evidence="1">
    <location>
        <begin position="21"/>
        <end position="406"/>
    </location>
</feature>
<evidence type="ECO:0000313" key="3">
    <source>
        <dbReference type="Proteomes" id="UP000728185"/>
    </source>
</evidence>
<accession>A0A8E0RPW4</accession>
<evidence type="ECO:0000256" key="1">
    <source>
        <dbReference type="SAM" id="SignalP"/>
    </source>
</evidence>